<feature type="coiled-coil region" evidence="1">
    <location>
        <begin position="246"/>
        <end position="293"/>
    </location>
</feature>
<dbReference type="InterPro" id="IPR037171">
    <property type="entry name" value="NagB/RpiA_transferase-like"/>
</dbReference>
<name>Q8EUH4_MALP2</name>
<keyword evidence="1" id="KW-0175">Coiled coil</keyword>
<dbReference type="InParanoid" id="Q8EUH4"/>
<dbReference type="AlphaFoldDB" id="Q8EUH4"/>
<dbReference type="Proteomes" id="UP000002522">
    <property type="component" value="Chromosome"/>
</dbReference>
<gene>
    <name evidence="2" type="ordered locus">MYPE9520</name>
</gene>
<dbReference type="Gene3D" id="3.40.50.1360">
    <property type="match status" value="1"/>
</dbReference>
<keyword evidence="3" id="KW-1185">Reference proteome</keyword>
<dbReference type="STRING" id="272633.gene:10732073"/>
<dbReference type="HOGENOM" id="CLU_382563_0_0_14"/>
<evidence type="ECO:0000256" key="1">
    <source>
        <dbReference type="SAM" id="Coils"/>
    </source>
</evidence>
<accession>Q8EUH4</accession>
<feature type="coiled-coil region" evidence="1">
    <location>
        <begin position="382"/>
        <end position="439"/>
    </location>
</feature>
<reference evidence="2 3" key="1">
    <citation type="journal article" date="2002" name="Nucleic Acids Res.">
        <title>The complete genomic sequence of Mycoplasma penetrans, an intracellular bacterial pathogen in humans.</title>
        <authorList>
            <person name="Sasaki Y."/>
            <person name="Ishikawa J."/>
            <person name="Yamashita A."/>
            <person name="Oshima K."/>
            <person name="Kenri T."/>
            <person name="Furuya K."/>
            <person name="Yoshino C."/>
            <person name="Horino A."/>
            <person name="Shiba T."/>
            <person name="Sasaki T."/>
            <person name="Hattori M."/>
        </authorList>
    </citation>
    <scope>NUCLEOTIDE SEQUENCE [LARGE SCALE GENOMIC DNA]</scope>
    <source>
        <strain evidence="2 3">HF-2</strain>
    </source>
</reference>
<dbReference type="KEGG" id="mpe:MYPE9520"/>
<sequence>MSITIKSCKNYKKIAKEVKKILKQQLQSKPNSLIGMEWKDEFLKVTNNLKKILKLDWFSSYIFPLATYLEKQNNQLDKDLVENFVNKINIPFSHYEDIHKLAVKYYLENRVNDLFLFDSQGGVDLLIFFIDSRGNFVFNDYESKKTYLNKANNGMELVSIGIKSILNAKKIICFCTEEASKDVIFKLNKKVIDVDDVLTYLHLHNDVTLFTLNEIINKHEINNDPMTQDKFQFIRELDNADENIDLSEIVDKQNKIENELENTSSNNIENIDLDDFNKNKDNLDEQLLETLHEEQESVDLIEGENDNLPFEEEIKEEDLFEDELQPSEFVEETEEQLDEELEQELVDDEVDHLKDEVEYKSDYIYLEPNQFDFDKSTETADKKHQELLKKQIEELKEKLEKIEQEKQAILERAYSESLENKLEQEALEIESNVKDELDDTNLLLNDDEDLDEIDSLLNGDNDDLDEIDSLLSDDEHFENLVINSNLEIAEDDLALVDITSGLEEESNKVEEEPYDPTKHIGEDLPNNKDDIFRYIQIKSDTLSHVEKLLLNNKLAKMKYDLIQKHLENNENNIDKKIANHTAIKFIDENRHLIDKSSNFNLEKYKLIYLSGFRPVPMLMVWHDINKNFYNSIVKEMKENLNIEFKNDVFDEQVQHVWNDGCYLIYDESTFMIRALAFSSLDRLIFLLRYVNKNLWMQFNDEKIYNILLDLFQEHTEEIKVERI</sequence>
<dbReference type="EMBL" id="BA000026">
    <property type="protein sequence ID" value="BAC44739.1"/>
    <property type="molecule type" value="Genomic_DNA"/>
</dbReference>
<dbReference type="SUPFAM" id="SSF100950">
    <property type="entry name" value="NagB/RpiA/CoA transferase-like"/>
    <property type="match status" value="1"/>
</dbReference>
<dbReference type="RefSeq" id="WP_011077768.1">
    <property type="nucleotide sequence ID" value="NC_004432.1"/>
</dbReference>
<proteinExistence type="predicted"/>
<evidence type="ECO:0000313" key="2">
    <source>
        <dbReference type="EMBL" id="BAC44739.1"/>
    </source>
</evidence>
<protein>
    <submittedName>
        <fullName evidence="2">Uncharacterized protein</fullName>
    </submittedName>
</protein>
<evidence type="ECO:0000313" key="3">
    <source>
        <dbReference type="Proteomes" id="UP000002522"/>
    </source>
</evidence>
<dbReference type="eggNOG" id="COG0363">
    <property type="taxonomic scope" value="Bacteria"/>
</dbReference>
<organism evidence="2 3">
    <name type="scientific">Malacoplasma penetrans (strain HF-2)</name>
    <name type="common">Mycoplasma penetrans</name>
    <dbReference type="NCBI Taxonomy" id="272633"/>
    <lineage>
        <taxon>Bacteria</taxon>
        <taxon>Bacillati</taxon>
        <taxon>Mycoplasmatota</taxon>
        <taxon>Mycoplasmoidales</taxon>
        <taxon>Mycoplasmoidaceae</taxon>
        <taxon>Malacoplasma</taxon>
    </lineage>
</organism>